<organism evidence="6 7">
    <name type="scientific">Endocarpon pusillum</name>
    <dbReference type="NCBI Taxonomy" id="364733"/>
    <lineage>
        <taxon>Eukaryota</taxon>
        <taxon>Fungi</taxon>
        <taxon>Dikarya</taxon>
        <taxon>Ascomycota</taxon>
        <taxon>Pezizomycotina</taxon>
        <taxon>Eurotiomycetes</taxon>
        <taxon>Chaetothyriomycetidae</taxon>
        <taxon>Verrucariales</taxon>
        <taxon>Verrucariaceae</taxon>
        <taxon>Endocarpon</taxon>
    </lineage>
</organism>
<feature type="region of interest" description="Disordered" evidence="4">
    <location>
        <begin position="392"/>
        <end position="494"/>
    </location>
</feature>
<gene>
    <name evidence="6" type="ORF">GJ744_005826</name>
</gene>
<reference evidence="6" key="1">
    <citation type="submission" date="2020-02" db="EMBL/GenBank/DDBJ databases">
        <authorList>
            <person name="Palmer J.M."/>
        </authorList>
    </citation>
    <scope>NUCLEOTIDE SEQUENCE</scope>
    <source>
        <strain evidence="6">EPUS1.4</strain>
        <tissue evidence="6">Thallus</tissue>
    </source>
</reference>
<dbReference type="InterPro" id="IPR050454">
    <property type="entry name" value="RTT106/SSRP1_HistChap/FACT"/>
</dbReference>
<dbReference type="GO" id="GO:0042393">
    <property type="term" value="F:histone binding"/>
    <property type="evidence" value="ECO:0007669"/>
    <property type="project" value="TreeGrafter"/>
</dbReference>
<feature type="region of interest" description="Disordered" evidence="4">
    <location>
        <begin position="100"/>
        <end position="124"/>
    </location>
</feature>
<evidence type="ECO:0000313" key="7">
    <source>
        <dbReference type="Proteomes" id="UP000606974"/>
    </source>
</evidence>
<dbReference type="Proteomes" id="UP000606974">
    <property type="component" value="Unassembled WGS sequence"/>
</dbReference>
<feature type="compositionally biased region" description="Low complexity" evidence="4">
    <location>
        <begin position="443"/>
        <end position="453"/>
    </location>
</feature>
<evidence type="ECO:0000313" key="6">
    <source>
        <dbReference type="EMBL" id="KAF7502426.1"/>
    </source>
</evidence>
<comment type="similarity">
    <text evidence="1">Belongs to the RTT106 family.</text>
</comment>
<comment type="subunit">
    <text evidence="3">Interacts with histones H3 and H4.</text>
</comment>
<evidence type="ECO:0000256" key="1">
    <source>
        <dbReference type="ARBA" id="ARBA00006159"/>
    </source>
</evidence>
<dbReference type="SUPFAM" id="SSF50729">
    <property type="entry name" value="PH domain-like"/>
    <property type="match status" value="1"/>
</dbReference>
<evidence type="ECO:0000259" key="5">
    <source>
        <dbReference type="SMART" id="SM01287"/>
    </source>
</evidence>
<feature type="compositionally biased region" description="Acidic residues" evidence="4">
    <location>
        <begin position="428"/>
        <end position="442"/>
    </location>
</feature>
<protein>
    <recommendedName>
        <fullName evidence="5">Histone chaperone RTT106/FACT complex subunit SPT16-like middle domain-containing protein</fullName>
    </recommendedName>
</protein>
<keyword evidence="7" id="KW-1185">Reference proteome</keyword>
<proteinExistence type="inferred from homology"/>
<dbReference type="InterPro" id="IPR013719">
    <property type="entry name" value="RTT106/SPT16-like_middle_dom"/>
</dbReference>
<feature type="domain" description="Histone chaperone RTT106/FACT complex subunit SPT16-like middle" evidence="5">
    <location>
        <begin position="296"/>
        <end position="390"/>
    </location>
</feature>
<dbReference type="Gene3D" id="2.30.29.120">
    <property type="match status" value="1"/>
</dbReference>
<dbReference type="EMBL" id="JAACFV010000254">
    <property type="protein sequence ID" value="KAF7502426.1"/>
    <property type="molecule type" value="Genomic_DNA"/>
</dbReference>
<evidence type="ECO:0000256" key="2">
    <source>
        <dbReference type="ARBA" id="ARBA00037550"/>
    </source>
</evidence>
<feature type="compositionally biased region" description="Acidic residues" evidence="4">
    <location>
        <begin position="472"/>
        <end position="494"/>
    </location>
</feature>
<dbReference type="PANTHER" id="PTHR45849:SF3">
    <property type="entry name" value="HISTONE CHAPERONE RTT106"/>
    <property type="match status" value="1"/>
</dbReference>
<comment type="caution">
    <text evidence="6">The sequence shown here is derived from an EMBL/GenBank/DDBJ whole genome shotgun (WGS) entry which is preliminary data.</text>
</comment>
<dbReference type="OrthoDB" id="75754at2759"/>
<dbReference type="AlphaFoldDB" id="A0A8H7A8E9"/>
<evidence type="ECO:0000256" key="4">
    <source>
        <dbReference type="SAM" id="MobiDB-lite"/>
    </source>
</evidence>
<dbReference type="Pfam" id="PF08512">
    <property type="entry name" value="Rttp106-like_middle"/>
    <property type="match status" value="1"/>
</dbReference>
<sequence length="494" mass="54185">MPCTFPAASADFYFGWAAIGAIDLTSLHIRIVEVHRVSVMAHQTLIDNAFSERIELAKKVHDAMRKHPSDVPIYVEIAEYVRYLRSDVAGNGICDEEATEPATKKRKLKNGTASPAGGESLPDHNSKVLFEARDLSFSIPMRKKLHLEVAQVTCPSSHGAQGYQVRARHPASGEIEYKVGMQAFKYALRLPVPEKAQKQHNFVFLPEAGFGLGDKLSMNGSDPKEPLVWTVSDGPQKLTTFNDKGLGNSEHLQDGSLIEQTLNKCLGKTRAGKVIGPSHAEFVSATPEAHRKGEKAYHVKAFRGSKDGYLYFLATGIFFGFKKPLAFFPFEVINSISYTSVLQRTFNLNIAVQLPDQEELKEHEFSMIDQADFAGIDAYIKRHGLQDASLAESRKAKQLKPNGALKGDDKGGVGEEEEQSELQKAEQELEDAEDEEEEDYDPGSEGLSDGSGESSEDEELVEGNGAGGDQDLVAEELGSEAEEGVPDPNDEDQL</sequence>
<accession>A0A8H7A8E9</accession>
<dbReference type="Gene3D" id="2.30.29.30">
    <property type="entry name" value="Pleckstrin-homology domain (PH domain)/Phosphotyrosine-binding domain (PTB)"/>
    <property type="match status" value="1"/>
</dbReference>
<comment type="function">
    <text evidence="2">Histones H3 and H4 chaperone involved in the nucleosome formation and heterochromatin silencing. Required for the deposition of H3K56ac-carrying H3-H4 complex onto newly-replicated DNA. Plays a role in the transcriptional regulation of the cell-cycle dependent histone genes by creating a repressive structure at the core histone gene promoter.</text>
</comment>
<dbReference type="InterPro" id="IPR011993">
    <property type="entry name" value="PH-like_dom_sf"/>
</dbReference>
<dbReference type="GO" id="GO:0031491">
    <property type="term" value="F:nucleosome binding"/>
    <property type="evidence" value="ECO:0007669"/>
    <property type="project" value="TreeGrafter"/>
</dbReference>
<evidence type="ECO:0000256" key="3">
    <source>
        <dbReference type="ARBA" id="ARBA00038654"/>
    </source>
</evidence>
<name>A0A8H7A8E9_9EURO</name>
<dbReference type="SMART" id="SM01287">
    <property type="entry name" value="Rtt106"/>
    <property type="match status" value="1"/>
</dbReference>
<dbReference type="PANTHER" id="PTHR45849">
    <property type="entry name" value="FACT COMPLEX SUBUNIT SSRP1"/>
    <property type="match status" value="1"/>
</dbReference>